<geneLocation type="plasmid" evidence="2 3">
    <name>lp159</name>
</geneLocation>
<reference evidence="2 3" key="1">
    <citation type="submission" date="2016-05" db="EMBL/GenBank/DDBJ databases">
        <title>Chromosome and linear plasmid sequence of a 2015 human isolate of tick-borne relapsing fever spirochete, Borrelia turicatae.</title>
        <authorList>
            <person name="Kingry L.C."/>
            <person name="Dhwani B."/>
            <person name="Replogle A."/>
            <person name="Sexton C."/>
            <person name="Rowe L."/>
            <person name="Stermole B.M."/>
            <person name="Christensen A.M."/>
            <person name="Schriefer M.E."/>
        </authorList>
    </citation>
    <scope>NUCLEOTIDE SEQUENCE [LARGE SCALE GENOMIC DNA]</scope>
    <source>
        <strain evidence="2 3">BTE5EL</strain>
        <plasmid evidence="2 3">lp159</plasmid>
    </source>
</reference>
<dbReference type="PROSITE" id="PS51257">
    <property type="entry name" value="PROKAR_LIPOPROTEIN"/>
    <property type="match status" value="1"/>
</dbReference>
<dbReference type="AlphaFoldDB" id="A0A172XCP7"/>
<keyword evidence="2" id="KW-0614">Plasmid</keyword>
<feature type="compositionally biased region" description="Acidic residues" evidence="1">
    <location>
        <begin position="143"/>
        <end position="156"/>
    </location>
</feature>
<gene>
    <name evidence="2" type="ORF">A7978_04790</name>
</gene>
<dbReference type="RefSeq" id="WP_020282327.1">
    <property type="nucleotide sequence ID" value="NZ_CP015630.1"/>
</dbReference>
<evidence type="ECO:0000256" key="1">
    <source>
        <dbReference type="SAM" id="MobiDB-lite"/>
    </source>
</evidence>
<proteinExistence type="predicted"/>
<organism evidence="2 3">
    <name type="scientific">Borrelia turicatae</name>
    <dbReference type="NCBI Taxonomy" id="142"/>
    <lineage>
        <taxon>Bacteria</taxon>
        <taxon>Pseudomonadati</taxon>
        <taxon>Spirochaetota</taxon>
        <taxon>Spirochaetia</taxon>
        <taxon>Spirochaetales</taxon>
        <taxon>Borreliaceae</taxon>
        <taxon>Borrelia</taxon>
    </lineage>
</organism>
<dbReference type="Proteomes" id="UP000264231">
    <property type="component" value="Plasmid lp159"/>
</dbReference>
<evidence type="ECO:0000313" key="3">
    <source>
        <dbReference type="Proteomes" id="UP000264231"/>
    </source>
</evidence>
<dbReference type="EMBL" id="CP015630">
    <property type="protein sequence ID" value="ANF34430.1"/>
    <property type="molecule type" value="Genomic_DNA"/>
</dbReference>
<feature type="region of interest" description="Disordered" evidence="1">
    <location>
        <begin position="134"/>
        <end position="156"/>
    </location>
</feature>
<accession>A0A172XCP7</accession>
<name>A0A172XCP7_BORTU</name>
<evidence type="ECO:0000313" key="2">
    <source>
        <dbReference type="EMBL" id="ANF34430.1"/>
    </source>
</evidence>
<protein>
    <submittedName>
        <fullName evidence="2">Uncharacterized protein</fullName>
    </submittedName>
</protein>
<sequence length="316" mass="35528">MKTIHIVVVFLVVLTFSCNLYKGSMVDDQSTDSNGVFMDVVQGVGDLFVDGIMTILKGAGYQHLREDDELEIASDDNKEAKIAVAKEGVAISADLNVDSGSAGSKDVVSDQGVNTSEVIQAVVSSKGKTVTEVGSTNTVTIDSSEEDEDDDEEDEESELFNSILQAFFKWLKKNENKRQDLISLMKKVDEEIKEGMQKSEGVQRWAEDLDLSMQNQVTNLLDVSGDSKNEDAYDEGLSFLLEYDKDSDSNRYSVKLLLKRLLSEIDKYIDDEYVDEIEDQDFEDNDEVSERIFEGIKKRFDMHIEDLKELKVYPIS</sequence>